<evidence type="ECO:0000313" key="2">
    <source>
        <dbReference type="EMBL" id="GII94728.1"/>
    </source>
</evidence>
<keyword evidence="2" id="KW-0121">Carboxypeptidase</keyword>
<protein>
    <submittedName>
        <fullName evidence="2">D-alanyl-D-alanine carboxypeptidase</fullName>
    </submittedName>
</protein>
<evidence type="ECO:0000313" key="3">
    <source>
        <dbReference type="Proteomes" id="UP000606172"/>
    </source>
</evidence>
<dbReference type="InterPro" id="IPR050491">
    <property type="entry name" value="AmpC-like"/>
</dbReference>
<keyword evidence="2" id="KW-0645">Protease</keyword>
<gene>
    <name evidence="2" type="ORF">Ssi02_49590</name>
</gene>
<dbReference type="Gene3D" id="3.40.710.10">
    <property type="entry name" value="DD-peptidase/beta-lactamase superfamily"/>
    <property type="match status" value="1"/>
</dbReference>
<sequence>MNEMTYSAVQQLLDRVVDEYGVPGVVAEIRRGDETWFGTSGVADITTGDERRRGEHVHTGSAGKAFTAAAILRLEAEGRLSIDDTVDKWLPGVLDVNGYDGSKITIRHLLSNSSGLFVTGLAPEIYYRYATRSGFAKHRFDISTKEELLTLAVSQPPIFEPGTAFAYSNGGFYIAAAILEEVTGNSYADEVDRTVIQPLGLTHTHVRRPDEIDYPQPHPRSYSKLFYKEGFDPAQITAENWQSAMEDPGLEPLDVTEFNTSGGWAAGNIVSTTGDMIRFVGALASGALLPPEQHRKMWTTISTEGGHWMPHTRYGLGVFEFDHEVAGGITLRGVGGSLWGSYISVVGTADGEHTFALHTNMEWKSWDIMFDGIKAVFGEGG</sequence>
<keyword evidence="2" id="KW-0378">Hydrolase</keyword>
<dbReference type="PANTHER" id="PTHR46825:SF7">
    <property type="entry name" value="D-ALANYL-D-ALANINE CARBOXYPEPTIDASE"/>
    <property type="match status" value="1"/>
</dbReference>
<accession>A0A919V8R9</accession>
<evidence type="ECO:0000259" key="1">
    <source>
        <dbReference type="Pfam" id="PF00144"/>
    </source>
</evidence>
<dbReference type="Proteomes" id="UP000606172">
    <property type="component" value="Unassembled WGS sequence"/>
</dbReference>
<name>A0A919V8R9_9ACTN</name>
<dbReference type="SUPFAM" id="SSF56601">
    <property type="entry name" value="beta-lactamase/transpeptidase-like"/>
    <property type="match status" value="1"/>
</dbReference>
<comment type="caution">
    <text evidence="2">The sequence shown here is derived from an EMBL/GenBank/DDBJ whole genome shotgun (WGS) entry which is preliminary data.</text>
</comment>
<keyword evidence="3" id="KW-1185">Reference proteome</keyword>
<organism evidence="2 3">
    <name type="scientific">Sinosporangium siamense</name>
    <dbReference type="NCBI Taxonomy" id="1367973"/>
    <lineage>
        <taxon>Bacteria</taxon>
        <taxon>Bacillati</taxon>
        <taxon>Actinomycetota</taxon>
        <taxon>Actinomycetes</taxon>
        <taxon>Streptosporangiales</taxon>
        <taxon>Streptosporangiaceae</taxon>
        <taxon>Sinosporangium</taxon>
    </lineage>
</organism>
<dbReference type="PANTHER" id="PTHR46825">
    <property type="entry name" value="D-ALANYL-D-ALANINE-CARBOXYPEPTIDASE/ENDOPEPTIDASE AMPH"/>
    <property type="match status" value="1"/>
</dbReference>
<dbReference type="AlphaFoldDB" id="A0A919V8R9"/>
<proteinExistence type="predicted"/>
<dbReference type="Pfam" id="PF00144">
    <property type="entry name" value="Beta-lactamase"/>
    <property type="match status" value="1"/>
</dbReference>
<feature type="domain" description="Beta-lactamase-related" evidence="1">
    <location>
        <begin position="9"/>
        <end position="346"/>
    </location>
</feature>
<dbReference type="InterPro" id="IPR001466">
    <property type="entry name" value="Beta-lactam-related"/>
</dbReference>
<dbReference type="InterPro" id="IPR012338">
    <property type="entry name" value="Beta-lactam/transpept-like"/>
</dbReference>
<dbReference type="GO" id="GO:0004180">
    <property type="term" value="F:carboxypeptidase activity"/>
    <property type="evidence" value="ECO:0007669"/>
    <property type="project" value="UniProtKB-KW"/>
</dbReference>
<dbReference type="EMBL" id="BOOW01000030">
    <property type="protein sequence ID" value="GII94728.1"/>
    <property type="molecule type" value="Genomic_DNA"/>
</dbReference>
<reference evidence="2" key="1">
    <citation type="submission" date="2021-01" db="EMBL/GenBank/DDBJ databases">
        <title>Whole genome shotgun sequence of Sinosporangium siamense NBRC 109515.</title>
        <authorList>
            <person name="Komaki H."/>
            <person name="Tamura T."/>
        </authorList>
    </citation>
    <scope>NUCLEOTIDE SEQUENCE</scope>
    <source>
        <strain evidence="2">NBRC 109515</strain>
    </source>
</reference>